<dbReference type="InterPro" id="IPR011009">
    <property type="entry name" value="Kinase-like_dom_sf"/>
</dbReference>
<keyword evidence="2" id="KW-0067">ATP-binding</keyword>
<dbReference type="AlphaFoldDB" id="W1PN83"/>
<dbReference type="Gramene" id="ERN11492">
    <property type="protein sequence ID" value="ERN11492"/>
    <property type="gene ID" value="AMTR_s00022p00103390"/>
</dbReference>
<dbReference type="GO" id="GO:0005524">
    <property type="term" value="F:ATP binding"/>
    <property type="evidence" value="ECO:0007669"/>
    <property type="project" value="UniProtKB-KW"/>
</dbReference>
<gene>
    <name evidence="4" type="ORF">AMTR_s00022p00103390</name>
</gene>
<dbReference type="PANTHER" id="PTHR27005:SF283">
    <property type="entry name" value="OS02G0633066 PROTEIN"/>
    <property type="match status" value="1"/>
</dbReference>
<dbReference type="InterPro" id="IPR008271">
    <property type="entry name" value="Ser/Thr_kinase_AS"/>
</dbReference>
<organism evidence="4 5">
    <name type="scientific">Amborella trichopoda</name>
    <dbReference type="NCBI Taxonomy" id="13333"/>
    <lineage>
        <taxon>Eukaryota</taxon>
        <taxon>Viridiplantae</taxon>
        <taxon>Streptophyta</taxon>
        <taxon>Embryophyta</taxon>
        <taxon>Tracheophyta</taxon>
        <taxon>Spermatophyta</taxon>
        <taxon>Magnoliopsida</taxon>
        <taxon>Amborellales</taxon>
        <taxon>Amborellaceae</taxon>
        <taxon>Amborella</taxon>
    </lineage>
</organism>
<feature type="domain" description="Protein kinase" evidence="3">
    <location>
        <begin position="1"/>
        <end position="178"/>
    </location>
</feature>
<evidence type="ECO:0000313" key="4">
    <source>
        <dbReference type="EMBL" id="ERN11492.1"/>
    </source>
</evidence>
<protein>
    <recommendedName>
        <fullName evidence="3">Protein kinase domain-containing protein</fullName>
    </recommendedName>
</protein>
<dbReference type="Pfam" id="PF00069">
    <property type="entry name" value="Pkinase"/>
    <property type="match status" value="1"/>
</dbReference>
<keyword evidence="1" id="KW-0547">Nucleotide-binding</keyword>
<dbReference type="PROSITE" id="PS00108">
    <property type="entry name" value="PROTEIN_KINASE_ST"/>
    <property type="match status" value="1"/>
</dbReference>
<reference evidence="5" key="1">
    <citation type="journal article" date="2013" name="Science">
        <title>The Amborella genome and the evolution of flowering plants.</title>
        <authorList>
            <consortium name="Amborella Genome Project"/>
        </authorList>
    </citation>
    <scope>NUCLEOTIDE SEQUENCE [LARGE SCALE GENOMIC DNA]</scope>
</reference>
<dbReference type="SMART" id="SM00220">
    <property type="entry name" value="S_TKc"/>
    <property type="match status" value="1"/>
</dbReference>
<evidence type="ECO:0000256" key="2">
    <source>
        <dbReference type="ARBA" id="ARBA00022840"/>
    </source>
</evidence>
<dbReference type="InterPro" id="IPR000719">
    <property type="entry name" value="Prot_kinase_dom"/>
</dbReference>
<dbReference type="OMA" id="THNIGIR"/>
<keyword evidence="5" id="KW-1185">Reference proteome</keyword>
<dbReference type="SUPFAM" id="SSF56112">
    <property type="entry name" value="Protein kinase-like (PK-like)"/>
    <property type="match status" value="1"/>
</dbReference>
<dbReference type="GO" id="GO:0007166">
    <property type="term" value="P:cell surface receptor signaling pathway"/>
    <property type="evidence" value="ECO:0000318"/>
    <property type="project" value="GO_Central"/>
</dbReference>
<evidence type="ECO:0000313" key="5">
    <source>
        <dbReference type="Proteomes" id="UP000017836"/>
    </source>
</evidence>
<dbReference type="eggNOG" id="ENOG502QQPF">
    <property type="taxonomic scope" value="Eukaryota"/>
</dbReference>
<dbReference type="Gene3D" id="1.10.510.10">
    <property type="entry name" value="Transferase(Phosphotransferase) domain 1"/>
    <property type="match status" value="1"/>
</dbReference>
<dbReference type="EMBL" id="KI392687">
    <property type="protein sequence ID" value="ERN11492.1"/>
    <property type="molecule type" value="Genomic_DNA"/>
</dbReference>
<evidence type="ECO:0000259" key="3">
    <source>
        <dbReference type="PROSITE" id="PS50011"/>
    </source>
</evidence>
<dbReference type="HOGENOM" id="CLU_000288_21_4_1"/>
<evidence type="ECO:0000256" key="1">
    <source>
        <dbReference type="ARBA" id="ARBA00022741"/>
    </source>
</evidence>
<sequence>MAGQLKKALETAEALAYLHTAACMPIFHRDVKSSNILLDHNYTAKVADFGVSRLVPMDQNQISTLVQGTFGYLDSEYFRTGHLTAKSDVYSFGIILLELLTGEKPVSSERSQDDANLALYFISHLKGNHLEEILEENVLREGSIEQLQDVAELAMKCLILSGEKRPTMKNVVQELNWIRGSSQDAWMDQN</sequence>
<dbReference type="FunFam" id="1.10.510.10:FF:000084">
    <property type="entry name" value="Wall-associated receptor kinase 2"/>
    <property type="match status" value="1"/>
</dbReference>
<dbReference type="PROSITE" id="PS50011">
    <property type="entry name" value="PROTEIN_KINASE_DOM"/>
    <property type="match status" value="1"/>
</dbReference>
<dbReference type="InterPro" id="IPR045274">
    <property type="entry name" value="WAK-like"/>
</dbReference>
<dbReference type="GO" id="GO:0004672">
    <property type="term" value="F:protein kinase activity"/>
    <property type="evidence" value="ECO:0007669"/>
    <property type="project" value="InterPro"/>
</dbReference>
<name>W1PN83_AMBTC</name>
<dbReference type="PANTHER" id="PTHR27005">
    <property type="entry name" value="WALL-ASSOCIATED RECEPTOR KINASE-LIKE 21"/>
    <property type="match status" value="1"/>
</dbReference>
<dbReference type="GO" id="GO:0005886">
    <property type="term" value="C:plasma membrane"/>
    <property type="evidence" value="ECO:0000318"/>
    <property type="project" value="GO_Central"/>
</dbReference>
<dbReference type="Proteomes" id="UP000017836">
    <property type="component" value="Unassembled WGS sequence"/>
</dbReference>
<accession>W1PN83</accession>
<proteinExistence type="predicted"/>